<dbReference type="InterPro" id="IPR036390">
    <property type="entry name" value="WH_DNA-bd_sf"/>
</dbReference>
<evidence type="ECO:0000259" key="5">
    <source>
        <dbReference type="PROSITE" id="PS51078"/>
    </source>
</evidence>
<reference evidence="6 7" key="1">
    <citation type="submission" date="2018-10" db="EMBL/GenBank/DDBJ databases">
        <authorList>
            <person name="Criscuolo A."/>
        </authorList>
    </citation>
    <scope>NUCLEOTIDE SEQUENCE [LARGE SCALE GENOMIC DNA]</scope>
    <source>
        <strain evidence="6">DnA1</strain>
    </source>
</reference>
<dbReference type="Pfam" id="PF01614">
    <property type="entry name" value="IclR_C"/>
    <property type="match status" value="1"/>
</dbReference>
<keyword evidence="1" id="KW-0805">Transcription regulation</keyword>
<evidence type="ECO:0000256" key="1">
    <source>
        <dbReference type="ARBA" id="ARBA00023015"/>
    </source>
</evidence>
<accession>A0A3P4B7I0</accession>
<dbReference type="PANTHER" id="PTHR30136:SF23">
    <property type="entry name" value="DNA-BINDING TRANSCRIPTIONAL ACTIVATOR MHPR"/>
    <property type="match status" value="1"/>
</dbReference>
<dbReference type="PROSITE" id="PS51078">
    <property type="entry name" value="ICLR_ED"/>
    <property type="match status" value="1"/>
</dbReference>
<dbReference type="GO" id="GO:0045892">
    <property type="term" value="P:negative regulation of DNA-templated transcription"/>
    <property type="evidence" value="ECO:0007669"/>
    <property type="project" value="TreeGrafter"/>
</dbReference>
<dbReference type="SUPFAM" id="SSF46785">
    <property type="entry name" value="Winged helix' DNA-binding domain"/>
    <property type="match status" value="1"/>
</dbReference>
<dbReference type="Proteomes" id="UP000277294">
    <property type="component" value="Unassembled WGS sequence"/>
</dbReference>
<evidence type="ECO:0000256" key="2">
    <source>
        <dbReference type="ARBA" id="ARBA00023125"/>
    </source>
</evidence>
<dbReference type="InterPro" id="IPR036388">
    <property type="entry name" value="WH-like_DNA-bd_sf"/>
</dbReference>
<dbReference type="PROSITE" id="PS51077">
    <property type="entry name" value="HTH_ICLR"/>
    <property type="match status" value="1"/>
</dbReference>
<dbReference type="GO" id="GO:0003677">
    <property type="term" value="F:DNA binding"/>
    <property type="evidence" value="ECO:0007669"/>
    <property type="project" value="UniProtKB-KW"/>
</dbReference>
<dbReference type="Gene3D" id="3.30.450.40">
    <property type="match status" value="1"/>
</dbReference>
<dbReference type="EMBL" id="UWPJ01000032">
    <property type="protein sequence ID" value="VCU71901.1"/>
    <property type="molecule type" value="Genomic_DNA"/>
</dbReference>
<feature type="domain" description="HTH iclR-type" evidence="4">
    <location>
        <begin position="17"/>
        <end position="80"/>
    </location>
</feature>
<dbReference type="OrthoDB" id="9807558at2"/>
<dbReference type="InterPro" id="IPR050707">
    <property type="entry name" value="HTH_MetabolicPath_Reg"/>
</dbReference>
<dbReference type="AlphaFoldDB" id="A0A3P4B7I0"/>
<dbReference type="GO" id="GO:0003700">
    <property type="term" value="F:DNA-binding transcription factor activity"/>
    <property type="evidence" value="ECO:0007669"/>
    <property type="project" value="TreeGrafter"/>
</dbReference>
<evidence type="ECO:0000256" key="3">
    <source>
        <dbReference type="ARBA" id="ARBA00023163"/>
    </source>
</evidence>
<dbReference type="RefSeq" id="WP_124081497.1">
    <property type="nucleotide sequence ID" value="NZ_UWPJ01000032.1"/>
</dbReference>
<gene>
    <name evidence="6" type="primary">pcaR_11</name>
    <name evidence="6" type="ORF">PIGHUM_03992</name>
</gene>
<proteinExistence type="predicted"/>
<protein>
    <submittedName>
        <fullName evidence="6">Pca regulon regulatory protein</fullName>
    </submittedName>
</protein>
<sequence>MPTERNEHRGESPYKEVRGLSRGIDVLKAMNACPGGFSTVSELARRTGIHRTTVKRLLETLRAHGLVTQEDEEGRYTLGHDLLRLTEGIQQRGWIKQVASPLMHASIRKLLWPSDLAVSEAGFMVVRESTHSSSLLSQHRAMVGERLPMLVTAIGRAYLAACSDSEIQAIVQVLSRRRDALGELARTKDYVRNVIRETRRRGYGVNSGDWTMQPSIAAIAVPVASGERLLGAINLIYPIGALGAAEIRQRFLPALKELAASIGEASSAWLD</sequence>
<keyword evidence="3" id="KW-0804">Transcription</keyword>
<organism evidence="6 7">
    <name type="scientific">Pigmentiphaga humi</name>
    <dbReference type="NCBI Taxonomy" id="2478468"/>
    <lineage>
        <taxon>Bacteria</taxon>
        <taxon>Pseudomonadati</taxon>
        <taxon>Pseudomonadota</taxon>
        <taxon>Betaproteobacteria</taxon>
        <taxon>Burkholderiales</taxon>
        <taxon>Alcaligenaceae</taxon>
        <taxon>Pigmentiphaga</taxon>
    </lineage>
</organism>
<name>A0A3P4B7I0_9BURK</name>
<keyword evidence="7" id="KW-1185">Reference proteome</keyword>
<dbReference type="PANTHER" id="PTHR30136">
    <property type="entry name" value="HELIX-TURN-HELIX TRANSCRIPTIONAL REGULATOR, ICLR FAMILY"/>
    <property type="match status" value="1"/>
</dbReference>
<dbReference type="SMART" id="SM00346">
    <property type="entry name" value="HTH_ICLR"/>
    <property type="match status" value="1"/>
</dbReference>
<dbReference type="InterPro" id="IPR005471">
    <property type="entry name" value="Tscrpt_reg_IclR_N"/>
</dbReference>
<evidence type="ECO:0000259" key="4">
    <source>
        <dbReference type="PROSITE" id="PS51077"/>
    </source>
</evidence>
<keyword evidence="2" id="KW-0238">DNA-binding</keyword>
<dbReference type="Gene3D" id="1.10.10.10">
    <property type="entry name" value="Winged helix-like DNA-binding domain superfamily/Winged helix DNA-binding domain"/>
    <property type="match status" value="1"/>
</dbReference>
<dbReference type="InterPro" id="IPR014757">
    <property type="entry name" value="Tscrpt_reg_IclR_C"/>
</dbReference>
<dbReference type="NCBIfam" id="NF007341">
    <property type="entry name" value="PRK09834.1-3"/>
    <property type="match status" value="1"/>
</dbReference>
<dbReference type="SUPFAM" id="SSF55781">
    <property type="entry name" value="GAF domain-like"/>
    <property type="match status" value="1"/>
</dbReference>
<feature type="domain" description="IclR-ED" evidence="5">
    <location>
        <begin position="81"/>
        <end position="268"/>
    </location>
</feature>
<dbReference type="Pfam" id="PF09339">
    <property type="entry name" value="HTH_IclR"/>
    <property type="match status" value="1"/>
</dbReference>
<evidence type="ECO:0000313" key="6">
    <source>
        <dbReference type="EMBL" id="VCU71901.1"/>
    </source>
</evidence>
<evidence type="ECO:0000313" key="7">
    <source>
        <dbReference type="Proteomes" id="UP000277294"/>
    </source>
</evidence>
<dbReference type="InterPro" id="IPR029016">
    <property type="entry name" value="GAF-like_dom_sf"/>
</dbReference>